<dbReference type="Gene3D" id="3.20.20.140">
    <property type="entry name" value="Metal-dependent hydrolases"/>
    <property type="match status" value="2"/>
</dbReference>
<sequence>MPAAESTMPTAARGVRILDDVGGFAPPGRVSWAGGRFALGEGSARADPEPELDGSGLWMIPGLVDAHLHAGWHAFDAAERARLGAERTRRATADGLARTLASGVTSIRDAGGLDAGLLAGIPSTRRPRTQRSERPLGPEEAEAAGGLGPAVEAVLATGAPWVKIIATRGVAAPPELALDPIFARSELADAVRRAAAAGARVMVHAWGGRAIDDAIAAGAASLEHGIFLTDAQAAAAAEAGLVLVPTLRIYRLVQRMIAAGALPAAFRARVDDAVAAHPRAVRRARDAGLPIALGTDYGTPEQHGTGRLEFDALVDAGLTPEEALIAATRTGARMLAGAGARSGAPRADELAGRIADGADADAVILRRDPREPGALSAPDAVAAVLLDGRLLDPAELADPAEPTPESAPERTFP</sequence>
<keyword evidence="4" id="KW-1185">Reference proteome</keyword>
<evidence type="ECO:0000313" key="4">
    <source>
        <dbReference type="Proteomes" id="UP000831786"/>
    </source>
</evidence>
<dbReference type="RefSeq" id="WP_244726915.1">
    <property type="nucleotide sequence ID" value="NZ_CP095045.1"/>
</dbReference>
<evidence type="ECO:0000259" key="2">
    <source>
        <dbReference type="Pfam" id="PF01979"/>
    </source>
</evidence>
<feature type="region of interest" description="Disordered" evidence="1">
    <location>
        <begin position="393"/>
        <end position="413"/>
    </location>
</feature>
<evidence type="ECO:0000256" key="1">
    <source>
        <dbReference type="SAM" id="MobiDB-lite"/>
    </source>
</evidence>
<dbReference type="InterPro" id="IPR051781">
    <property type="entry name" value="Metallo-dep_Hydrolase"/>
</dbReference>
<proteinExistence type="predicted"/>
<reference evidence="3 4" key="1">
    <citation type="submission" date="2022-04" db="EMBL/GenBank/DDBJ databases">
        <title>Leucobacter sp. isolated from rhizosphere of garlic.</title>
        <authorList>
            <person name="Won M."/>
            <person name="Lee C.-M."/>
            <person name="Woen H.-Y."/>
            <person name="Kwon S.-W."/>
        </authorList>
    </citation>
    <scope>NUCLEOTIDE SEQUENCE [LARGE SCALE GENOMIC DNA]</scope>
    <source>
        <strain evidence="3 4">H21R-40</strain>
    </source>
</reference>
<dbReference type="InterPro" id="IPR006680">
    <property type="entry name" value="Amidohydro-rel"/>
</dbReference>
<dbReference type="InterPro" id="IPR011059">
    <property type="entry name" value="Metal-dep_hydrolase_composite"/>
</dbReference>
<feature type="region of interest" description="Disordered" evidence="1">
    <location>
        <begin position="118"/>
        <end position="143"/>
    </location>
</feature>
<name>A0ABY4FIP6_9MICO</name>
<dbReference type="Gene3D" id="2.30.40.10">
    <property type="entry name" value="Urease, subunit C, domain 1"/>
    <property type="match status" value="2"/>
</dbReference>
<dbReference type="PANTHER" id="PTHR43135">
    <property type="entry name" value="ALPHA-D-RIBOSE 1-METHYLPHOSPHONATE 5-TRIPHOSPHATE DIPHOSPHATASE"/>
    <property type="match status" value="1"/>
</dbReference>
<organism evidence="3 4">
    <name type="scientific">Leucobacter allii</name>
    <dbReference type="NCBI Taxonomy" id="2932247"/>
    <lineage>
        <taxon>Bacteria</taxon>
        <taxon>Bacillati</taxon>
        <taxon>Actinomycetota</taxon>
        <taxon>Actinomycetes</taxon>
        <taxon>Micrococcales</taxon>
        <taxon>Microbacteriaceae</taxon>
        <taxon>Leucobacter</taxon>
    </lineage>
</organism>
<dbReference type="SUPFAM" id="SSF51338">
    <property type="entry name" value="Composite domain of metallo-dependent hydrolases"/>
    <property type="match status" value="1"/>
</dbReference>
<accession>A0ABY4FIP6</accession>
<dbReference type="InterPro" id="IPR032466">
    <property type="entry name" value="Metal_Hydrolase"/>
</dbReference>
<dbReference type="PANTHER" id="PTHR43135:SF3">
    <property type="entry name" value="ALPHA-D-RIBOSE 1-METHYLPHOSPHONATE 5-TRIPHOSPHATE DIPHOSPHATASE"/>
    <property type="match status" value="1"/>
</dbReference>
<protein>
    <submittedName>
        <fullName evidence="3">Amidohydrolase family protein</fullName>
    </submittedName>
</protein>
<dbReference type="SUPFAM" id="SSF51556">
    <property type="entry name" value="Metallo-dependent hydrolases"/>
    <property type="match status" value="1"/>
</dbReference>
<dbReference type="Pfam" id="PF01979">
    <property type="entry name" value="Amidohydro_1"/>
    <property type="match status" value="1"/>
</dbReference>
<evidence type="ECO:0000313" key="3">
    <source>
        <dbReference type="EMBL" id="UOQ56556.1"/>
    </source>
</evidence>
<feature type="domain" description="Amidohydrolase-related" evidence="2">
    <location>
        <begin position="59"/>
        <end position="390"/>
    </location>
</feature>
<dbReference type="EMBL" id="CP095045">
    <property type="protein sequence ID" value="UOQ56556.1"/>
    <property type="molecule type" value="Genomic_DNA"/>
</dbReference>
<gene>
    <name evidence="3" type="ORF">MUN78_12850</name>
</gene>
<dbReference type="Proteomes" id="UP000831786">
    <property type="component" value="Chromosome"/>
</dbReference>